<organism evidence="1">
    <name type="scientific">Mesotoga infera</name>
    <dbReference type="NCBI Taxonomy" id="1236046"/>
    <lineage>
        <taxon>Bacteria</taxon>
        <taxon>Thermotogati</taxon>
        <taxon>Thermotogota</taxon>
        <taxon>Thermotogae</taxon>
        <taxon>Kosmotogales</taxon>
        <taxon>Kosmotogaceae</taxon>
        <taxon>Mesotoga</taxon>
    </lineage>
</organism>
<reference evidence="1" key="1">
    <citation type="journal article" date="2020" name="mSystems">
        <title>Genome- and Community-Level Interaction Insights into Carbon Utilization and Element Cycling Functions of Hydrothermarchaeota in Hydrothermal Sediment.</title>
        <authorList>
            <person name="Zhou Z."/>
            <person name="Liu Y."/>
            <person name="Xu W."/>
            <person name="Pan J."/>
            <person name="Luo Z.H."/>
            <person name="Li M."/>
        </authorList>
    </citation>
    <scope>NUCLEOTIDE SEQUENCE [LARGE SCALE GENOMIC DNA]</scope>
    <source>
        <strain evidence="1">SpSt-1179</strain>
    </source>
</reference>
<dbReference type="EMBL" id="DSBT01000284">
    <property type="protein sequence ID" value="HDP78369.1"/>
    <property type="molecule type" value="Genomic_DNA"/>
</dbReference>
<gene>
    <name evidence="1" type="ORF">ENN47_09350</name>
</gene>
<proteinExistence type="predicted"/>
<dbReference type="InterPro" id="IPR029058">
    <property type="entry name" value="AB_hydrolase_fold"/>
</dbReference>
<dbReference type="PANTHER" id="PTHR31497">
    <property type="entry name" value="AUTOCRINE PROLIFERATION REPRESSOR PROTEIN A"/>
    <property type="match status" value="1"/>
</dbReference>
<comment type="caution">
    <text evidence="1">The sequence shown here is derived from an EMBL/GenBank/DDBJ whole genome shotgun (WGS) entry which is preliminary data.</text>
</comment>
<dbReference type="AlphaFoldDB" id="A0A7C1CX19"/>
<protein>
    <recommendedName>
        <fullName evidence="2">Phenylacetic acid degradation protein</fullName>
    </recommendedName>
</protein>
<dbReference type="Gene3D" id="3.40.50.1820">
    <property type="entry name" value="alpha/beta hydrolase"/>
    <property type="match status" value="1"/>
</dbReference>
<accession>A0A7C1CX19</accession>
<feature type="non-terminal residue" evidence="1">
    <location>
        <position position="383"/>
    </location>
</feature>
<evidence type="ECO:0000313" key="1">
    <source>
        <dbReference type="EMBL" id="HDP78369.1"/>
    </source>
</evidence>
<dbReference type="Pfam" id="PF10142">
    <property type="entry name" value="PhoPQ_related"/>
    <property type="match status" value="1"/>
</dbReference>
<dbReference type="PANTHER" id="PTHR31497:SF0">
    <property type="entry name" value="AUTOCRINE PROLIFERATION REPRESSOR PROTEIN A"/>
    <property type="match status" value="1"/>
</dbReference>
<name>A0A7C1CX19_9BACT</name>
<dbReference type="InterPro" id="IPR009199">
    <property type="entry name" value="PhoPQ-act_pathogen-rel_PqaA"/>
</dbReference>
<dbReference type="SUPFAM" id="SSF53474">
    <property type="entry name" value="alpha/beta-Hydrolases"/>
    <property type="match status" value="1"/>
</dbReference>
<dbReference type="Proteomes" id="UP000886198">
    <property type="component" value="Unassembled WGS sequence"/>
</dbReference>
<sequence>MKTVVIALALIVGTVLSALTMDAFLHSDTLPSNLEDAKALIVESPSQGLIMIETIKFDSVTWQNIQWHNHLMIIRPPSVLSTVAVIFIAGDYKFTQEELSIFRLLALQNKAYVAVLFDIPNQPLFGGLREDWLLSYSFSKFIETGDFSWPALLPMVQSTVVSMNLLHNYVKNMGDKIEGFILTGGSKRGWTTWLTAAMDERVKGIVPIAFDNLNIAEQMQHQLHFWGSFSPSIREYVERGILDDLDNSVKRDLIQYIDPYTYRMDLEMPKFIVVGTNDPYWPIDASKLYVDDLPGYSSMVYAPNAGHGAEVFRVTQAVSSLIHHINTGEELPALSCQSASFDGGARIQPVVEIGDAELNELRLFTSSSPDGDFRKSSFEYEAI</sequence>
<evidence type="ECO:0008006" key="2">
    <source>
        <dbReference type="Google" id="ProtNLM"/>
    </source>
</evidence>